<evidence type="ECO:0000256" key="2">
    <source>
        <dbReference type="ARBA" id="ARBA00022741"/>
    </source>
</evidence>
<dbReference type="InterPro" id="IPR041851">
    <property type="entry name" value="RecD_N_sf"/>
</dbReference>
<gene>
    <name evidence="11 14" type="primary">recD</name>
    <name evidence="14" type="ORF">PCA10_00990</name>
</gene>
<dbReference type="KEGG" id="pre:PCA10_00990"/>
<reference evidence="14 15" key="1">
    <citation type="journal article" date="2013" name="Genome Announc.">
        <title>Complete Genome Sequence of the Carbazole Degrader Pseudomonas resinovorans Strain CA10 (NBRC 106553).</title>
        <authorList>
            <person name="Shintani M."/>
            <person name="Hosoyama A."/>
            <person name="Ohji S."/>
            <person name="Tsuchikane K."/>
            <person name="Takarada H."/>
            <person name="Yamazoe A."/>
            <person name="Fujita N."/>
            <person name="Nojiri H."/>
        </authorList>
    </citation>
    <scope>NUCLEOTIDE SEQUENCE [LARGE SCALE GENOMIC DNA]</scope>
    <source>
        <strain evidence="14 15">NBRC 106553</strain>
    </source>
</reference>
<keyword evidence="4 11" id="KW-0378">Hydrolase</keyword>
<evidence type="ECO:0000313" key="15">
    <source>
        <dbReference type="Proteomes" id="UP000015503"/>
    </source>
</evidence>
<evidence type="ECO:0000256" key="11">
    <source>
        <dbReference type="HAMAP-Rule" id="MF_01487"/>
    </source>
</evidence>
<comment type="similarity">
    <text evidence="11">Belongs to the RecD family.</text>
</comment>
<dbReference type="OrthoDB" id="9803432at2"/>
<dbReference type="Pfam" id="PF13538">
    <property type="entry name" value="UvrD_C_2"/>
    <property type="match status" value="1"/>
</dbReference>
<comment type="subunit">
    <text evidence="11">Heterotrimer of RecB, RecC and RecD. All subunits contribute to DNA-binding.</text>
</comment>
<dbReference type="InterPro" id="IPR027417">
    <property type="entry name" value="P-loop_NTPase"/>
</dbReference>
<dbReference type="Gene3D" id="3.40.50.300">
    <property type="entry name" value="P-loop containing nucleotide triphosphate hydrolases"/>
    <property type="match status" value="3"/>
</dbReference>
<comment type="function">
    <text evidence="11">A helicase/nuclease that prepares dsDNA breaks (DSB) for recombinational DNA repair. Binds to DSBs and unwinds DNA via a highly rapid and processive ATP-dependent bidirectional helicase activity. Unwinds dsDNA until it encounters a Chi (crossover hotspot instigator) sequence from the 3' direction. Cuts ssDNA a few nucleotides 3' to the Chi site. The properties and activities of the enzyme are changed at Chi. The Chi-altered holoenzyme produces a long 3'-ssDNA overhang and facilitates RecA-binding to the ssDNA for homologous DNA recombination and repair. Holoenzyme degrades any linearized DNA that is unable to undergo homologous recombination. In the holoenzyme this subunit has ssDNA-dependent ATPase and 5'-3' helicase activity. When added to pre-assembled RecBC greatly stimulates nuclease activity and augments holoenzyme processivity. Negatively regulates the RecA-loading ability of RecBCD.</text>
</comment>
<evidence type="ECO:0000256" key="7">
    <source>
        <dbReference type="ARBA" id="ARBA00022840"/>
    </source>
</evidence>
<dbReference type="HOGENOM" id="CLU_007524_1_2_6"/>
<feature type="binding site" evidence="11">
    <location>
        <begin position="166"/>
        <end position="173"/>
    </location>
    <ligand>
        <name>ATP</name>
        <dbReference type="ChEBI" id="CHEBI:30616"/>
    </ligand>
</feature>
<evidence type="ECO:0000256" key="4">
    <source>
        <dbReference type="ARBA" id="ARBA00022801"/>
    </source>
</evidence>
<evidence type="ECO:0000256" key="10">
    <source>
        <dbReference type="ARBA" id="ARBA00023235"/>
    </source>
</evidence>
<evidence type="ECO:0000256" key="8">
    <source>
        <dbReference type="ARBA" id="ARBA00023125"/>
    </source>
</evidence>
<evidence type="ECO:0000256" key="6">
    <source>
        <dbReference type="ARBA" id="ARBA00022839"/>
    </source>
</evidence>
<dbReference type="GO" id="GO:0003677">
    <property type="term" value="F:DNA binding"/>
    <property type="evidence" value="ECO:0007669"/>
    <property type="project" value="UniProtKB-UniRule"/>
</dbReference>
<dbReference type="GO" id="GO:0017116">
    <property type="term" value="F:single-stranded DNA helicase activity"/>
    <property type="evidence" value="ECO:0007669"/>
    <property type="project" value="TreeGrafter"/>
</dbReference>
<keyword evidence="6 11" id="KW-0269">Exonuclease</keyword>
<dbReference type="Pfam" id="PF13245">
    <property type="entry name" value="AAA_19"/>
    <property type="match status" value="1"/>
</dbReference>
<comment type="miscellaneous">
    <text evidence="11">In the RecBCD complex, RecB has a slow 3'-5' helicase, an exonuclease activity and loads RecA onto ssDNA, RecD has a fast 5'-3' helicase activity, while RecC stimulates the ATPase and processivity of the RecB helicase and contributes to recognition of the Chi site.</text>
</comment>
<evidence type="ECO:0000256" key="1">
    <source>
        <dbReference type="ARBA" id="ARBA00022722"/>
    </source>
</evidence>
<dbReference type="GO" id="GO:0043139">
    <property type="term" value="F:5'-3' DNA helicase activity"/>
    <property type="evidence" value="ECO:0007669"/>
    <property type="project" value="UniProtKB-UniRule"/>
</dbReference>
<keyword evidence="3 11" id="KW-0227">DNA damage</keyword>
<dbReference type="AlphaFoldDB" id="S6APZ5"/>
<evidence type="ECO:0000259" key="12">
    <source>
        <dbReference type="Pfam" id="PF13538"/>
    </source>
</evidence>
<dbReference type="NCBIfam" id="TIGR01447">
    <property type="entry name" value="recD"/>
    <property type="match status" value="1"/>
</dbReference>
<dbReference type="HAMAP" id="MF_01487">
    <property type="entry name" value="RecD"/>
    <property type="match status" value="1"/>
</dbReference>
<dbReference type="CDD" id="cd17933">
    <property type="entry name" value="DEXSc_RecD-like"/>
    <property type="match status" value="1"/>
</dbReference>
<sequence>MSLADWSLGPLERHFTETLQRLDPQAGETVLAAAALCCRALAEGDVCLPLARLAGQPLFVESGSGLLAPALPAWLAALAASPLVAQPGGYAPLTLDGARLYLSRYHAYEARLAQSLLQRATARPQVDEAQLSESLARLFARNTQQPDWQRLAAAQAVRRDLAVISGGPGTGKTTTVVRLLAALLEQPGGERLAIGLAAPTGKAAARMAEAIRNAKAELPVSDAIKAALPEEARTLHRLLGSRGDSPQVRHHADNPLPLDVLVVDEASMVDLALMAKLLDALPPSARLILLGDKDQLAAVEAGAVFAELCEGRGLDAGAAAELTRITGQAVPVETPRSRLGDAVVLLTHSHRFAGDSGIGELARRINTGDARGTLELLRGGHPDLTWNAGPTPAALLERLEAGYAPYFAAVRAADPASAFAAFNGFRALTAQREGPWGVGGINEALEARIKRRLGVASRERWYPGRAVMVRQNDYALGLFNGDIGLCLNTGHGLRVFFEGDEAYRPFAPARLPSHDSAFAMTVHKSQGSEFTEVLLALPEQPSPLLSRALFYTGITRAKQKVEIWGLPARLSEAVSTKAERAAGLAERLGVTGLVAPVVEPVPAPDQRRDQDQLSLF</sequence>
<dbReference type="GO" id="GO:0008854">
    <property type="term" value="F:exodeoxyribonuclease V activity"/>
    <property type="evidence" value="ECO:0007669"/>
    <property type="project" value="InterPro"/>
</dbReference>
<keyword evidence="9 11" id="KW-0234">DNA repair</keyword>
<evidence type="ECO:0000256" key="3">
    <source>
        <dbReference type="ARBA" id="ARBA00022763"/>
    </source>
</evidence>
<keyword evidence="2 11" id="KW-0547">Nucleotide-binding</keyword>
<dbReference type="PANTHER" id="PTHR43788:SF6">
    <property type="entry name" value="DNA HELICASE B"/>
    <property type="match status" value="1"/>
</dbReference>
<dbReference type="eggNOG" id="COG0507">
    <property type="taxonomic scope" value="Bacteria"/>
</dbReference>
<dbReference type="InterPro" id="IPR049550">
    <property type="entry name" value="RecD_N"/>
</dbReference>
<dbReference type="CDD" id="cd18809">
    <property type="entry name" value="SF1_C_RecD"/>
    <property type="match status" value="1"/>
</dbReference>
<protein>
    <recommendedName>
        <fullName evidence="11">RecBCD enzyme subunit RecD</fullName>
        <ecNumber evidence="11">5.6.2.3</ecNumber>
    </recommendedName>
    <alternativeName>
        <fullName evidence="11">DNA 5'-3' helicase subunit RecD</fullName>
    </alternativeName>
    <alternativeName>
        <fullName evidence="11">Exonuclease V subunit RecD</fullName>
        <shortName evidence="11">ExoV subunit RecD</shortName>
    </alternativeName>
    <alternativeName>
        <fullName evidence="11">Helicase/nuclease RecBCD subunit RecD</fullName>
    </alternativeName>
</protein>
<organism evidence="14 15">
    <name type="scientific">Metapseudomonas resinovorans NBRC 106553</name>
    <dbReference type="NCBI Taxonomy" id="1245471"/>
    <lineage>
        <taxon>Bacteria</taxon>
        <taxon>Pseudomonadati</taxon>
        <taxon>Pseudomonadota</taxon>
        <taxon>Gammaproteobacteria</taxon>
        <taxon>Pseudomonadales</taxon>
        <taxon>Pseudomonadaceae</taxon>
        <taxon>Metapseudomonas</taxon>
    </lineage>
</organism>
<accession>S6APZ5</accession>
<evidence type="ECO:0000256" key="5">
    <source>
        <dbReference type="ARBA" id="ARBA00022806"/>
    </source>
</evidence>
<dbReference type="Proteomes" id="UP000015503">
    <property type="component" value="Chromosome"/>
</dbReference>
<dbReference type="RefSeq" id="WP_016490043.1">
    <property type="nucleotide sequence ID" value="NC_021499.1"/>
</dbReference>
<dbReference type="EMBL" id="AP013068">
    <property type="protein sequence ID" value="BAN45831.1"/>
    <property type="molecule type" value="Genomic_DNA"/>
</dbReference>
<keyword evidence="1 11" id="KW-0540">Nuclease</keyword>
<name>S6APZ5_METRE</name>
<dbReference type="SUPFAM" id="SSF52540">
    <property type="entry name" value="P-loop containing nucleoside triphosphate hydrolases"/>
    <property type="match status" value="2"/>
</dbReference>
<dbReference type="InterPro" id="IPR006344">
    <property type="entry name" value="RecD"/>
</dbReference>
<evidence type="ECO:0000256" key="9">
    <source>
        <dbReference type="ARBA" id="ARBA00023204"/>
    </source>
</evidence>
<dbReference type="EC" id="5.6.2.3" evidence="11"/>
<dbReference type="InterPro" id="IPR050534">
    <property type="entry name" value="Coronavir_polyprotein_1ab"/>
</dbReference>
<evidence type="ECO:0000259" key="13">
    <source>
        <dbReference type="Pfam" id="PF21185"/>
    </source>
</evidence>
<dbReference type="GO" id="GO:0009338">
    <property type="term" value="C:exodeoxyribonuclease V complex"/>
    <property type="evidence" value="ECO:0007669"/>
    <property type="project" value="InterPro"/>
</dbReference>
<keyword evidence="8 11" id="KW-0238">DNA-binding</keyword>
<proteinExistence type="inferred from homology"/>
<keyword evidence="10 11" id="KW-0413">Isomerase</keyword>
<feature type="domain" description="UvrD-like helicase C-terminal" evidence="12">
    <location>
        <begin position="517"/>
        <end position="561"/>
    </location>
</feature>
<dbReference type="GO" id="GO:0005524">
    <property type="term" value="F:ATP binding"/>
    <property type="evidence" value="ECO:0007669"/>
    <property type="project" value="UniProtKB-UniRule"/>
</dbReference>
<comment type="catalytic activity">
    <reaction evidence="11">
        <text>ATP + H2O = ADP + phosphate + H(+)</text>
        <dbReference type="Rhea" id="RHEA:13065"/>
        <dbReference type="ChEBI" id="CHEBI:15377"/>
        <dbReference type="ChEBI" id="CHEBI:15378"/>
        <dbReference type="ChEBI" id="CHEBI:30616"/>
        <dbReference type="ChEBI" id="CHEBI:43474"/>
        <dbReference type="ChEBI" id="CHEBI:456216"/>
        <dbReference type="EC" id="5.6.2.3"/>
    </reaction>
</comment>
<dbReference type="STRING" id="1245471.PCA10_00990"/>
<keyword evidence="15" id="KW-1185">Reference proteome</keyword>
<feature type="domain" description="RecBCD enzyme subunit RecD N-terminal" evidence="13">
    <location>
        <begin position="8"/>
        <end position="101"/>
    </location>
</feature>
<dbReference type="Gene3D" id="1.10.10.1020">
    <property type="entry name" value="RecBCD complex, subunit RecD, N-terminal domain"/>
    <property type="match status" value="1"/>
</dbReference>
<dbReference type="PATRIC" id="fig|1245471.3.peg.100"/>
<dbReference type="PANTHER" id="PTHR43788">
    <property type="entry name" value="DNA2/NAM7 HELICASE FAMILY MEMBER"/>
    <property type="match status" value="1"/>
</dbReference>
<dbReference type="GO" id="GO:0000724">
    <property type="term" value="P:double-strand break repair via homologous recombination"/>
    <property type="evidence" value="ECO:0007669"/>
    <property type="project" value="UniProtKB-UniRule"/>
</dbReference>
<keyword evidence="7 11" id="KW-0067">ATP-binding</keyword>
<dbReference type="Pfam" id="PF21185">
    <property type="entry name" value="RecD_N"/>
    <property type="match status" value="1"/>
</dbReference>
<evidence type="ECO:0000313" key="14">
    <source>
        <dbReference type="EMBL" id="BAN45831.1"/>
    </source>
</evidence>
<dbReference type="GO" id="GO:0016887">
    <property type="term" value="F:ATP hydrolysis activity"/>
    <property type="evidence" value="ECO:0007669"/>
    <property type="project" value="RHEA"/>
</dbReference>
<dbReference type="InterPro" id="IPR027785">
    <property type="entry name" value="UvrD-like_helicase_C"/>
</dbReference>
<keyword evidence="5 11" id="KW-0347">Helicase</keyword>